<proteinExistence type="evidence at transcript level"/>
<dbReference type="EMBL" id="MG872321">
    <property type="protein sequence ID" value="QBJ05437.1"/>
    <property type="molecule type" value="mRNA"/>
</dbReference>
<dbReference type="PANTHER" id="PTHR33136">
    <property type="entry name" value="RAPID ALKALINIZATION FACTOR-LIKE"/>
    <property type="match status" value="1"/>
</dbReference>
<dbReference type="GO" id="GO:0005179">
    <property type="term" value="F:hormone activity"/>
    <property type="evidence" value="ECO:0007669"/>
    <property type="project" value="UniProtKB-KW"/>
</dbReference>
<dbReference type="GO" id="GO:0019722">
    <property type="term" value="P:calcium-mediated signaling"/>
    <property type="evidence" value="ECO:0007669"/>
    <property type="project" value="TreeGrafter"/>
</dbReference>
<evidence type="ECO:0000256" key="5">
    <source>
        <dbReference type="ARBA" id="ARBA00022729"/>
    </source>
</evidence>
<dbReference type="GO" id="GO:0009506">
    <property type="term" value="C:plasmodesma"/>
    <property type="evidence" value="ECO:0007669"/>
    <property type="project" value="TreeGrafter"/>
</dbReference>
<evidence type="ECO:0000256" key="2">
    <source>
        <dbReference type="ARBA" id="ARBA00009178"/>
    </source>
</evidence>
<evidence type="ECO:0000256" key="6">
    <source>
        <dbReference type="ARBA" id="ARBA00023157"/>
    </source>
</evidence>
<sequence length="110" mass="12331">MFNGRRTPICFTTTIMFVSLLLILMMTMMIKDCEAAACSGTVAECMVIEGEEQEFLMDTEEHRRILATTNSNSISYGSLQSGSPACGDNCAGERYNVNDRQCKMYERCRS</sequence>
<dbReference type="Pfam" id="PF05498">
    <property type="entry name" value="RALF"/>
    <property type="match status" value="1"/>
</dbReference>
<keyword evidence="3" id="KW-0964">Secreted</keyword>
<comment type="subcellular location">
    <subcellularLocation>
        <location evidence="1">Secreted</location>
    </subcellularLocation>
</comment>
<keyword evidence="4" id="KW-0372">Hormone</keyword>
<keyword evidence="5 7" id="KW-0732">Signal</keyword>
<evidence type="ECO:0000256" key="1">
    <source>
        <dbReference type="ARBA" id="ARBA00004613"/>
    </source>
</evidence>
<name>A0A513QBX4_TARKO</name>
<dbReference type="InterPro" id="IPR008801">
    <property type="entry name" value="RALF"/>
</dbReference>
<feature type="signal peptide" evidence="7">
    <location>
        <begin position="1"/>
        <end position="35"/>
    </location>
</feature>
<evidence type="ECO:0000256" key="3">
    <source>
        <dbReference type="ARBA" id="ARBA00022525"/>
    </source>
</evidence>
<evidence type="ECO:0000256" key="7">
    <source>
        <dbReference type="SAM" id="SignalP"/>
    </source>
</evidence>
<keyword evidence="6" id="KW-1015">Disulfide bond</keyword>
<organism evidence="8">
    <name type="scientific">Taraxacum kok-saghyz</name>
    <name type="common">Russian dandelion</name>
    <dbReference type="NCBI Taxonomy" id="333970"/>
    <lineage>
        <taxon>Eukaryota</taxon>
        <taxon>Viridiplantae</taxon>
        <taxon>Streptophyta</taxon>
        <taxon>Embryophyta</taxon>
        <taxon>Tracheophyta</taxon>
        <taxon>Spermatophyta</taxon>
        <taxon>Magnoliopsida</taxon>
        <taxon>eudicotyledons</taxon>
        <taxon>Gunneridae</taxon>
        <taxon>Pentapetalae</taxon>
        <taxon>asterids</taxon>
        <taxon>campanulids</taxon>
        <taxon>Asterales</taxon>
        <taxon>Asteraceae</taxon>
        <taxon>Cichorioideae</taxon>
        <taxon>Cichorieae</taxon>
        <taxon>Crepidinae</taxon>
        <taxon>Taraxacum</taxon>
    </lineage>
</organism>
<gene>
    <name evidence="8" type="primary">RALFL8</name>
</gene>
<evidence type="ECO:0000256" key="4">
    <source>
        <dbReference type="ARBA" id="ARBA00022702"/>
    </source>
</evidence>
<evidence type="ECO:0000313" key="8">
    <source>
        <dbReference type="EMBL" id="QBJ05437.1"/>
    </source>
</evidence>
<accession>A0A513QBX4</accession>
<dbReference type="AlphaFoldDB" id="A0A513QBX4"/>
<reference evidence="8" key="1">
    <citation type="journal article" date="2019" name="PLoS ONE">
        <title>Loss of function mutation of the Rapid Alkalinization Factor (RALF1)-like peptide in the dandelion Taraxacum koksaghyz entails a high-biomass taproot phenotype.</title>
        <authorList>
            <person name="Wieghaus A."/>
            <person name="Prufer D."/>
            <person name="Schulze Gronover C."/>
        </authorList>
    </citation>
    <scope>NUCLEOTIDE SEQUENCE</scope>
</reference>
<dbReference type="PANTHER" id="PTHR33136:SF4">
    <property type="entry name" value="PROTEIN RALF-LIKE 32"/>
    <property type="match status" value="1"/>
</dbReference>
<comment type="similarity">
    <text evidence="2">Belongs to the plant rapid alkalinization factor (RALF) family.</text>
</comment>
<feature type="chain" id="PRO_5022094316" evidence="7">
    <location>
        <begin position="36"/>
        <end position="110"/>
    </location>
</feature>
<dbReference type="GO" id="GO:0005576">
    <property type="term" value="C:extracellular region"/>
    <property type="evidence" value="ECO:0007669"/>
    <property type="project" value="UniProtKB-SubCell"/>
</dbReference>
<protein>
    <submittedName>
        <fullName evidence="8">Rapid alkalization factor-like peptide 8</fullName>
    </submittedName>
</protein>